<organism evidence="1">
    <name type="scientific">bioreactor metagenome</name>
    <dbReference type="NCBI Taxonomy" id="1076179"/>
    <lineage>
        <taxon>unclassified sequences</taxon>
        <taxon>metagenomes</taxon>
        <taxon>ecological metagenomes</taxon>
    </lineage>
</organism>
<comment type="caution">
    <text evidence="1">The sequence shown here is derived from an EMBL/GenBank/DDBJ whole genome shotgun (WGS) entry which is preliminary data.</text>
</comment>
<gene>
    <name evidence="1" type="ORF">SDC9_197462</name>
</gene>
<accession>A0A645IH84</accession>
<dbReference type="SUPFAM" id="SSF46689">
    <property type="entry name" value="Homeodomain-like"/>
    <property type="match status" value="1"/>
</dbReference>
<reference evidence="1" key="1">
    <citation type="submission" date="2019-08" db="EMBL/GenBank/DDBJ databases">
        <authorList>
            <person name="Kucharzyk K."/>
            <person name="Murdoch R.W."/>
            <person name="Higgins S."/>
            <person name="Loffler F."/>
        </authorList>
    </citation>
    <scope>NUCLEOTIDE SEQUENCE</scope>
</reference>
<dbReference type="AlphaFoldDB" id="A0A645IH84"/>
<evidence type="ECO:0000313" key="1">
    <source>
        <dbReference type="EMBL" id="MPN49839.1"/>
    </source>
</evidence>
<sequence>MLEFSAFLAPEGRIVPGVLPPQLTAAEQSQGATLAQRTRAFERNEILALLAKNGSHLAGKKKTAAELGISLASLYNKLAAPTF</sequence>
<proteinExistence type="predicted"/>
<name>A0A645IH84_9ZZZZ</name>
<protein>
    <submittedName>
        <fullName evidence="1">Uncharacterized protein</fullName>
    </submittedName>
</protein>
<dbReference type="Gene3D" id="1.10.10.60">
    <property type="entry name" value="Homeodomain-like"/>
    <property type="match status" value="1"/>
</dbReference>
<dbReference type="EMBL" id="VSSQ01113456">
    <property type="protein sequence ID" value="MPN49839.1"/>
    <property type="molecule type" value="Genomic_DNA"/>
</dbReference>
<dbReference type="InterPro" id="IPR009057">
    <property type="entry name" value="Homeodomain-like_sf"/>
</dbReference>